<evidence type="ECO:0000256" key="4">
    <source>
        <dbReference type="ARBA" id="ARBA00022989"/>
    </source>
</evidence>
<evidence type="ECO:0000256" key="2">
    <source>
        <dbReference type="ARBA" id="ARBA00022692"/>
    </source>
</evidence>
<dbReference type="InterPro" id="IPR045062">
    <property type="entry name" value="Cyt_c_biogenesis_CcsA/CcmC"/>
</dbReference>
<dbReference type="Proteomes" id="UP000198771">
    <property type="component" value="Unassembled WGS sequence"/>
</dbReference>
<name>A0A1G6EUB9_9BACT</name>
<gene>
    <name evidence="8" type="ORF">SAMN05660653_03098</name>
</gene>
<evidence type="ECO:0000313" key="8">
    <source>
        <dbReference type="EMBL" id="SDB60425.1"/>
    </source>
</evidence>
<dbReference type="InterPro" id="IPR002541">
    <property type="entry name" value="Cyt_c_assembly"/>
</dbReference>
<dbReference type="GO" id="GO:0005886">
    <property type="term" value="C:plasma membrane"/>
    <property type="evidence" value="ECO:0007669"/>
    <property type="project" value="TreeGrafter"/>
</dbReference>
<feature type="transmembrane region" description="Helical" evidence="6">
    <location>
        <begin position="248"/>
        <end position="267"/>
    </location>
</feature>
<dbReference type="EMBL" id="FMXO01000022">
    <property type="protein sequence ID" value="SDB60425.1"/>
    <property type="molecule type" value="Genomic_DNA"/>
</dbReference>
<feature type="transmembrane region" description="Helical" evidence="6">
    <location>
        <begin position="92"/>
        <end position="112"/>
    </location>
</feature>
<dbReference type="PANTHER" id="PTHR30071">
    <property type="entry name" value="HEME EXPORTER PROTEIN C"/>
    <property type="match status" value="1"/>
</dbReference>
<accession>A0A1G6EUB9</accession>
<dbReference type="RefSeq" id="WP_092123716.1">
    <property type="nucleotide sequence ID" value="NZ_FMXO01000022.1"/>
</dbReference>
<reference evidence="8 9" key="1">
    <citation type="submission" date="2016-10" db="EMBL/GenBank/DDBJ databases">
        <authorList>
            <person name="de Groot N.N."/>
        </authorList>
    </citation>
    <scope>NUCLEOTIDE SEQUENCE [LARGE SCALE GENOMIC DNA]</scope>
    <source>
        <strain evidence="8 9">ASO4-2</strain>
    </source>
</reference>
<protein>
    <submittedName>
        <fullName evidence="8">ABC-type uncharacterized transport system, permease component</fullName>
    </submittedName>
</protein>
<feature type="domain" description="Cytochrome c assembly protein" evidence="7">
    <location>
        <begin position="72"/>
        <end position="269"/>
    </location>
</feature>
<comment type="subcellular location">
    <subcellularLocation>
        <location evidence="1">Membrane</location>
        <topology evidence="1">Multi-pass membrane protein</topology>
    </subcellularLocation>
</comment>
<dbReference type="AlphaFoldDB" id="A0A1G6EUB9"/>
<dbReference type="GO" id="GO:0017004">
    <property type="term" value="P:cytochrome complex assembly"/>
    <property type="evidence" value="ECO:0007669"/>
    <property type="project" value="UniProtKB-KW"/>
</dbReference>
<feature type="transmembrane region" description="Helical" evidence="6">
    <location>
        <begin position="218"/>
        <end position="236"/>
    </location>
</feature>
<keyword evidence="3" id="KW-0201">Cytochrome c-type biogenesis</keyword>
<dbReference type="Pfam" id="PF01578">
    <property type="entry name" value="Cytochrom_C_asm"/>
    <property type="match status" value="1"/>
</dbReference>
<dbReference type="STRING" id="617002.SAMN05660653_03098"/>
<dbReference type="PANTHER" id="PTHR30071:SF1">
    <property type="entry name" value="CYTOCHROME B_B6 PROTEIN-RELATED"/>
    <property type="match status" value="1"/>
</dbReference>
<keyword evidence="5 6" id="KW-0472">Membrane</keyword>
<feature type="transmembrane region" description="Helical" evidence="6">
    <location>
        <begin position="184"/>
        <end position="206"/>
    </location>
</feature>
<evidence type="ECO:0000256" key="1">
    <source>
        <dbReference type="ARBA" id="ARBA00004141"/>
    </source>
</evidence>
<organism evidence="8 9">
    <name type="scientific">Desulfonatronum thiosulfatophilum</name>
    <dbReference type="NCBI Taxonomy" id="617002"/>
    <lineage>
        <taxon>Bacteria</taxon>
        <taxon>Pseudomonadati</taxon>
        <taxon>Thermodesulfobacteriota</taxon>
        <taxon>Desulfovibrionia</taxon>
        <taxon>Desulfovibrionales</taxon>
        <taxon>Desulfonatronaceae</taxon>
        <taxon>Desulfonatronum</taxon>
    </lineage>
</organism>
<proteinExistence type="predicted"/>
<keyword evidence="9" id="KW-1185">Reference proteome</keyword>
<evidence type="ECO:0000256" key="3">
    <source>
        <dbReference type="ARBA" id="ARBA00022748"/>
    </source>
</evidence>
<feature type="transmembrane region" description="Helical" evidence="6">
    <location>
        <begin position="6"/>
        <end position="27"/>
    </location>
</feature>
<keyword evidence="4 6" id="KW-1133">Transmembrane helix</keyword>
<feature type="transmembrane region" description="Helical" evidence="6">
    <location>
        <begin position="69"/>
        <end position="85"/>
    </location>
</feature>
<dbReference type="OrthoDB" id="9814290at2"/>
<evidence type="ECO:0000256" key="5">
    <source>
        <dbReference type="ARBA" id="ARBA00023136"/>
    </source>
</evidence>
<feature type="transmembrane region" description="Helical" evidence="6">
    <location>
        <begin position="124"/>
        <end position="155"/>
    </location>
</feature>
<keyword evidence="2 6" id="KW-0812">Transmembrane</keyword>
<sequence>MNLIETLELAALALYFLGALLHITAVLVRRPLVRQAGQLSTVFGFSLHTLDILYYLSRYGADALGHGPFHFSLLAWTLIIVYLALNWRLHTNFLALTALPLAVIAYSFATTLPSVEVALPDSFMLLWFGLHIGTLFLSICLLAMAASSGAVYLFLENKIKGKAKITGLSKDLPSLAMFDKVNSWAVNLGFPLFTIGLLSGFLWAHFTWERFFSWDPKEVAAIIVWLLFAFLFHQRLVNGWRGRKPAKLAIWIFALSLISMVGINFFLDTHHSFQP</sequence>
<evidence type="ECO:0000313" key="9">
    <source>
        <dbReference type="Proteomes" id="UP000198771"/>
    </source>
</evidence>
<evidence type="ECO:0000259" key="7">
    <source>
        <dbReference type="Pfam" id="PF01578"/>
    </source>
</evidence>
<evidence type="ECO:0000256" key="6">
    <source>
        <dbReference type="SAM" id="Phobius"/>
    </source>
</evidence>
<dbReference type="GO" id="GO:0020037">
    <property type="term" value="F:heme binding"/>
    <property type="evidence" value="ECO:0007669"/>
    <property type="project" value="InterPro"/>
</dbReference>